<feature type="region of interest" description="Disordered" evidence="1">
    <location>
        <begin position="417"/>
        <end position="469"/>
    </location>
</feature>
<feature type="compositionally biased region" description="Basic and acidic residues" evidence="1">
    <location>
        <begin position="1086"/>
        <end position="1102"/>
    </location>
</feature>
<accession>A0A6G3SRD6</accession>
<feature type="compositionally biased region" description="Pro residues" evidence="1">
    <location>
        <begin position="102"/>
        <end position="112"/>
    </location>
</feature>
<evidence type="ECO:0000313" key="2">
    <source>
        <dbReference type="EMBL" id="NEB85587.1"/>
    </source>
</evidence>
<feature type="compositionally biased region" description="Acidic residues" evidence="1">
    <location>
        <begin position="151"/>
        <end position="163"/>
    </location>
</feature>
<feature type="region of interest" description="Disordered" evidence="1">
    <location>
        <begin position="1"/>
        <end position="23"/>
    </location>
</feature>
<feature type="region of interest" description="Disordered" evidence="1">
    <location>
        <begin position="96"/>
        <end position="168"/>
    </location>
</feature>
<proteinExistence type="predicted"/>
<feature type="non-terminal residue" evidence="2">
    <location>
        <position position="1"/>
    </location>
</feature>
<comment type="caution">
    <text evidence="2">The sequence shown here is derived from an EMBL/GenBank/DDBJ whole genome shotgun (WGS) entry which is preliminary data.</text>
</comment>
<sequence>GERAERDTLFSPPPPANQKGVPALSRDALDGRLRRHLANAPWGPDADRAVAEWAAKATGATVTLVEENGTAHTYAGPSADAPHLRLRRRGGDFVPLLLRTPAPAPAPVPKPKAPTDGGVPGLPGEEEAYELSTLSGTEPQPQPQPHGGTDSDADSDSDGEEDTPIWADPEWLTAVFGPQWNRAPRARLQETSQALHELVEEAAGGRPTRDGLADLVRHVLHLPLRARVRNQDVLDLGALALEASSDDLATADDLAGYFVDRQIETRRDALAEETQLRDADRTPAGRDFTGAGRGLPAPDSYLAERSGRAAVRSPEWRKPYLFVAGAAEGGGVEIVTPWRTFVVRDAEEMARIISYDSRRPGGADIVLALPPAFAAQVADLVAGTTARPVWYPLGPAEVATHPTTGAAHLVVHRRAGEAGPDWTTPPPPRESGLPGARDLGSGDSDTDTDDGHDSDDGSDSGSTSDGDAEFDRLADLAQFERRVDALRPRPLITRAYEVLDDSGTGVLFTEPGPRTVGEVRTAEGAEGPALVLPHRTPRDVPAADRPPLHISEDRTVALLSAGDDTTGRGRQVYATRTAIERSSARLAAAGAGVRLEADPSVRVVLDQEDGTPGEPLFRVEPRFLTGSGASEHAFTRDFARMVAGTDAAPLSHLAFRAPDGTVATAPVNGLHGREVTGTHHLAQALTEVAHGIRPATGVSPEWAVRQAGRDPRFTGGVVGAPTPGEAYGRALGHTQDNARRGPLTQAAARAGVNQFAWAEVGEGYLIQSVSTTDDGGAQLFTHNHAKPDDPVGPHAPYHFAQVVLASEDGTHQITLENETHSRTPIPDDRLDAVVDENLDRYDEARLNGLARESEGRAATARRDGAAPAEVARLEAFARTARALAAVHEAEHVRWYFTEDRPEHALAQREVDQARARARDAVRSAAPVGEDKDQWFFRAYSKRPGESAHAVNAALLSGRSPAVSNPLTVVALHGHALRPDRRTVRFAEQQHTPSPDADENLDALALSLARTGLWNHANGLPLPSVTVTGHGNRSRASGQKRAEAVGKALGDRLGRLLRTFQEGAPGPHVRLADFTLTLDAQRVRRATDPDRGRLVTVDIDDRRHTSRPAPDRPAPAGEP</sequence>
<evidence type="ECO:0008006" key="3">
    <source>
        <dbReference type="Google" id="ProtNLM"/>
    </source>
</evidence>
<dbReference type="AlphaFoldDB" id="A0A6G3SRD6"/>
<gene>
    <name evidence="2" type="ORF">G3I43_15570</name>
</gene>
<reference evidence="2" key="1">
    <citation type="submission" date="2020-01" db="EMBL/GenBank/DDBJ databases">
        <title>Insect and environment-associated Actinomycetes.</title>
        <authorList>
            <person name="Currrie C."/>
            <person name="Chevrette M."/>
            <person name="Carlson C."/>
            <person name="Stubbendieck R."/>
            <person name="Wendt-Pienkowski E."/>
        </authorList>
    </citation>
    <scope>NUCLEOTIDE SEQUENCE</scope>
    <source>
        <strain evidence="2">SID505</strain>
    </source>
</reference>
<feature type="region of interest" description="Disordered" evidence="1">
    <location>
        <begin position="1086"/>
        <end position="1118"/>
    </location>
</feature>
<protein>
    <recommendedName>
        <fullName evidence="3">Lonely Cys domain-containing protein</fullName>
    </recommendedName>
</protein>
<dbReference type="EMBL" id="JAAGMK010000425">
    <property type="protein sequence ID" value="NEB85587.1"/>
    <property type="molecule type" value="Genomic_DNA"/>
</dbReference>
<organism evidence="2">
    <name type="scientific">Streptomyces anulatus</name>
    <name type="common">Streptomyces chrysomallus</name>
    <dbReference type="NCBI Taxonomy" id="1892"/>
    <lineage>
        <taxon>Bacteria</taxon>
        <taxon>Bacillati</taxon>
        <taxon>Actinomycetota</taxon>
        <taxon>Actinomycetes</taxon>
        <taxon>Kitasatosporales</taxon>
        <taxon>Streptomycetaceae</taxon>
        <taxon>Streptomyces</taxon>
    </lineage>
</organism>
<name>A0A6G3SRD6_STRAQ</name>
<evidence type="ECO:0000256" key="1">
    <source>
        <dbReference type="SAM" id="MobiDB-lite"/>
    </source>
</evidence>
<feature type="non-terminal residue" evidence="2">
    <location>
        <position position="1118"/>
    </location>
</feature>